<dbReference type="Proteomes" id="UP000827986">
    <property type="component" value="Unassembled WGS sequence"/>
</dbReference>
<dbReference type="EMBL" id="JAHDVG010000483">
    <property type="protein sequence ID" value="KAH1172352.1"/>
    <property type="molecule type" value="Genomic_DNA"/>
</dbReference>
<evidence type="ECO:0000313" key="1">
    <source>
        <dbReference type="EMBL" id="KAH1172352.1"/>
    </source>
</evidence>
<organism evidence="1 2">
    <name type="scientific">Mauremys mutica</name>
    <name type="common">yellowpond turtle</name>
    <dbReference type="NCBI Taxonomy" id="74926"/>
    <lineage>
        <taxon>Eukaryota</taxon>
        <taxon>Metazoa</taxon>
        <taxon>Chordata</taxon>
        <taxon>Craniata</taxon>
        <taxon>Vertebrata</taxon>
        <taxon>Euteleostomi</taxon>
        <taxon>Archelosauria</taxon>
        <taxon>Testudinata</taxon>
        <taxon>Testudines</taxon>
        <taxon>Cryptodira</taxon>
        <taxon>Durocryptodira</taxon>
        <taxon>Testudinoidea</taxon>
        <taxon>Geoemydidae</taxon>
        <taxon>Geoemydinae</taxon>
        <taxon>Mauremys</taxon>
    </lineage>
</organism>
<dbReference type="AlphaFoldDB" id="A0A9D3X3Y6"/>
<keyword evidence="2" id="KW-1185">Reference proteome</keyword>
<protein>
    <submittedName>
        <fullName evidence="1">Uncharacterized protein</fullName>
    </submittedName>
</protein>
<evidence type="ECO:0000313" key="2">
    <source>
        <dbReference type="Proteomes" id="UP000827986"/>
    </source>
</evidence>
<sequence length="126" mass="13595">MRLNRSRALHSTLSQRPAGDEFGQTWECFVASAAEGVFQSAEGVAGQHRTSGRCQPRDCCTGNVPCCCHPQESCVATSTFAEQPFPELPAGGGDHTVMKEGNLSLMGTPVWCLSSSLHRKDVEKLQ</sequence>
<reference evidence="1" key="1">
    <citation type="submission" date="2021-09" db="EMBL/GenBank/DDBJ databases">
        <title>The genome of Mauremys mutica provides insights into the evolution of semi-aquatic lifestyle.</title>
        <authorList>
            <person name="Gong S."/>
            <person name="Gao Y."/>
        </authorList>
    </citation>
    <scope>NUCLEOTIDE SEQUENCE</scope>
    <source>
        <strain evidence="1">MM-2020</strain>
        <tissue evidence="1">Muscle</tissue>
    </source>
</reference>
<proteinExistence type="predicted"/>
<accession>A0A9D3X3Y6</accession>
<name>A0A9D3X3Y6_9SAUR</name>
<comment type="caution">
    <text evidence="1">The sequence shown here is derived from an EMBL/GenBank/DDBJ whole genome shotgun (WGS) entry which is preliminary data.</text>
</comment>
<gene>
    <name evidence="1" type="ORF">KIL84_007970</name>
</gene>